<feature type="region of interest" description="Disordered" evidence="11">
    <location>
        <begin position="1"/>
        <end position="47"/>
    </location>
</feature>
<dbReference type="GO" id="GO:0005604">
    <property type="term" value="C:basement membrane"/>
    <property type="evidence" value="ECO:0007669"/>
    <property type="project" value="UniProtKB-SubCell"/>
</dbReference>
<evidence type="ECO:0000256" key="5">
    <source>
        <dbReference type="ARBA" id="ARBA00022729"/>
    </source>
</evidence>
<accession>A0A7J6BF36</accession>
<dbReference type="AlphaFoldDB" id="A0A7J6BF36"/>
<dbReference type="SUPFAM" id="SSF49265">
    <property type="entry name" value="Fibronectin type III"/>
    <property type="match status" value="2"/>
</dbReference>
<comment type="caution">
    <text evidence="14">The sequence shown here is derived from an EMBL/GenBank/DDBJ whole genome shotgun (WGS) entry which is preliminary data.</text>
</comment>
<dbReference type="PANTHER" id="PTHR24020">
    <property type="entry name" value="COLLAGEN ALPHA"/>
    <property type="match status" value="1"/>
</dbReference>
<dbReference type="InterPro" id="IPR003961">
    <property type="entry name" value="FN3_dom"/>
</dbReference>
<evidence type="ECO:0000256" key="7">
    <source>
        <dbReference type="ARBA" id="ARBA00022869"/>
    </source>
</evidence>
<evidence type="ECO:0000256" key="9">
    <source>
        <dbReference type="ARBA" id="ARBA00029542"/>
    </source>
</evidence>
<feature type="domain" description="VWFA" evidence="12">
    <location>
        <begin position="143"/>
        <end position="316"/>
    </location>
</feature>
<sequence>GGAGGGQKKKSREELKGARDTDLHHLRAGARATPTAERSSSGERVSGASGCYGHVRGKETFSFLLLRRFQETRGISILSQKNGRCWVTSLHFRFLITCPVFVTMRRLGVACLVLLLLLLGACVPRSCARDTASGSGFDCCEGDVLLLLDSSGSVSFYEFSYMLHFLSNLLRPFQVGHGHVRVALVQVDTEPRVEFDFDAHSSQNTLQDALLRTPQLRGDTKTETALLLAQKLLWQPAGQEAPPRVLLWLTDGVEPGNVDGPIAVLRKEGVSVLAVSTGHSNYQVFSRAVTPPIDQHLYFVDPDYMHIIIKDLREAITELICTECLHVRDLTSHSALLHWRPVLTAGLGQYELQYGQTEWSIDAYRKLTLSPDHTWTELTDLQPDTHYSVRLTAHTPHGTHSTTLSAGFTTLPEVSCPAAVTVSESGPDRLRVSWSPVESGQVERYRVEFGPIPRGDVRSVTLSGSQSSVMLTQLQPNTDYLITISAIHSSGQEGAISVKACTQEVLAAVRDLRLMPMGLDSVKVDWTTQEQGAGLQGFWVKWETGEHSPSLSSSSRYLPARSLSTVLTHLNPSTRVCVLPVYRTARGEGQCCTTYTYTAAS</sequence>
<protein>
    <recommendedName>
        <fullName evidence="9">von Willebrand factor A domain-containing protein 1</fullName>
    </recommendedName>
</protein>
<dbReference type="Pfam" id="PF00041">
    <property type="entry name" value="fn3"/>
    <property type="match status" value="2"/>
</dbReference>
<dbReference type="Proteomes" id="UP000593565">
    <property type="component" value="Unassembled WGS sequence"/>
</dbReference>
<feature type="non-terminal residue" evidence="14">
    <location>
        <position position="1"/>
    </location>
</feature>
<keyword evidence="4" id="KW-0597">Phosphoprotein</keyword>
<evidence type="ECO:0000256" key="2">
    <source>
        <dbReference type="ARBA" id="ARBA00022525"/>
    </source>
</evidence>
<evidence type="ECO:0000256" key="10">
    <source>
        <dbReference type="ARBA" id="ARBA00046169"/>
    </source>
</evidence>
<dbReference type="InterPro" id="IPR050525">
    <property type="entry name" value="ECM_Assembly_Org"/>
</dbReference>
<feature type="domain" description="Fibronectin type-III" evidence="13">
    <location>
        <begin position="321"/>
        <end position="413"/>
    </location>
</feature>
<feature type="domain" description="Fibronectin type-III" evidence="13">
    <location>
        <begin position="416"/>
        <end position="508"/>
    </location>
</feature>
<evidence type="ECO:0000256" key="6">
    <source>
        <dbReference type="ARBA" id="ARBA00022737"/>
    </source>
</evidence>
<dbReference type="PROSITE" id="PS50234">
    <property type="entry name" value="VWFA"/>
    <property type="match status" value="1"/>
</dbReference>
<organism evidence="14 15">
    <name type="scientific">Ameiurus melas</name>
    <name type="common">Black bullhead</name>
    <name type="synonym">Silurus melas</name>
    <dbReference type="NCBI Taxonomy" id="219545"/>
    <lineage>
        <taxon>Eukaryota</taxon>
        <taxon>Metazoa</taxon>
        <taxon>Chordata</taxon>
        <taxon>Craniata</taxon>
        <taxon>Vertebrata</taxon>
        <taxon>Euteleostomi</taxon>
        <taxon>Actinopterygii</taxon>
        <taxon>Neopterygii</taxon>
        <taxon>Teleostei</taxon>
        <taxon>Ostariophysi</taxon>
        <taxon>Siluriformes</taxon>
        <taxon>Ictaluridae</taxon>
        <taxon>Ameiurus</taxon>
    </lineage>
</organism>
<dbReference type="SMART" id="SM00060">
    <property type="entry name" value="FN3"/>
    <property type="match status" value="3"/>
</dbReference>
<reference evidence="14 15" key="1">
    <citation type="submission" date="2020-02" db="EMBL/GenBank/DDBJ databases">
        <title>A chromosome-scale genome assembly of the black bullhead catfish (Ameiurus melas).</title>
        <authorList>
            <person name="Wen M."/>
            <person name="Zham M."/>
            <person name="Cabau C."/>
            <person name="Klopp C."/>
            <person name="Donnadieu C."/>
            <person name="Roques C."/>
            <person name="Bouchez O."/>
            <person name="Lampietro C."/>
            <person name="Jouanno E."/>
            <person name="Herpin A."/>
            <person name="Louis A."/>
            <person name="Berthelot C."/>
            <person name="Parey E."/>
            <person name="Roest-Crollius H."/>
            <person name="Braasch I."/>
            <person name="Postlethwait J."/>
            <person name="Robinson-Rechavi M."/>
            <person name="Echchiki A."/>
            <person name="Begum T."/>
            <person name="Montfort J."/>
            <person name="Schartl M."/>
            <person name="Bobe J."/>
            <person name="Guiguen Y."/>
        </authorList>
    </citation>
    <scope>NUCLEOTIDE SEQUENCE [LARGE SCALE GENOMIC DNA]</scope>
    <source>
        <strain evidence="14">M_S1</strain>
        <tissue evidence="14">Blood</tissue>
    </source>
</reference>
<dbReference type="Gene3D" id="3.40.50.410">
    <property type="entry name" value="von Willebrand factor, type A domain"/>
    <property type="match status" value="1"/>
</dbReference>
<comment type="function">
    <text evidence="10">Promotes matrix assembly. Involved in the organization of skeletal muscles and in the formation of neuromuscular junctions.</text>
</comment>
<dbReference type="InterPro" id="IPR013783">
    <property type="entry name" value="Ig-like_fold"/>
</dbReference>
<dbReference type="InterPro" id="IPR002035">
    <property type="entry name" value="VWF_A"/>
</dbReference>
<comment type="subcellular location">
    <subcellularLocation>
        <location evidence="1">Secreted</location>
        <location evidence="1">Extracellular space</location>
        <location evidence="1">Extracellular matrix</location>
        <location evidence="1">Basement membrane</location>
    </subcellularLocation>
</comment>
<keyword evidence="15" id="KW-1185">Reference proteome</keyword>
<dbReference type="PRINTS" id="PR00453">
    <property type="entry name" value="VWFADOMAIN"/>
</dbReference>
<dbReference type="PANTHER" id="PTHR24020:SF77">
    <property type="entry name" value="VON WILLEBRAND FACTOR A DOMAIN-CONTAINING PROTEIN 1"/>
    <property type="match status" value="1"/>
</dbReference>
<keyword evidence="3" id="KW-0272">Extracellular matrix</keyword>
<evidence type="ECO:0000256" key="4">
    <source>
        <dbReference type="ARBA" id="ARBA00022553"/>
    </source>
</evidence>
<evidence type="ECO:0000259" key="13">
    <source>
        <dbReference type="PROSITE" id="PS50853"/>
    </source>
</evidence>
<keyword evidence="7" id="KW-0084">Basement membrane</keyword>
<evidence type="ECO:0000256" key="1">
    <source>
        <dbReference type="ARBA" id="ARBA00004302"/>
    </source>
</evidence>
<proteinExistence type="predicted"/>
<dbReference type="InterPro" id="IPR036116">
    <property type="entry name" value="FN3_sf"/>
</dbReference>
<dbReference type="SUPFAM" id="SSF53300">
    <property type="entry name" value="vWA-like"/>
    <property type="match status" value="1"/>
</dbReference>
<dbReference type="InterPro" id="IPR036465">
    <property type="entry name" value="vWFA_dom_sf"/>
</dbReference>
<evidence type="ECO:0000256" key="8">
    <source>
        <dbReference type="ARBA" id="ARBA00023157"/>
    </source>
</evidence>
<dbReference type="SMART" id="SM00327">
    <property type="entry name" value="VWA"/>
    <property type="match status" value="1"/>
</dbReference>
<dbReference type="Pfam" id="PF00092">
    <property type="entry name" value="VWA"/>
    <property type="match status" value="1"/>
</dbReference>
<feature type="compositionally biased region" description="Basic and acidic residues" evidence="11">
    <location>
        <begin position="11"/>
        <end position="25"/>
    </location>
</feature>
<evidence type="ECO:0000256" key="3">
    <source>
        <dbReference type="ARBA" id="ARBA00022530"/>
    </source>
</evidence>
<dbReference type="Gene3D" id="2.60.40.10">
    <property type="entry name" value="Immunoglobulins"/>
    <property type="match status" value="3"/>
</dbReference>
<dbReference type="PROSITE" id="PS50853">
    <property type="entry name" value="FN3"/>
    <property type="match status" value="2"/>
</dbReference>
<keyword evidence="2" id="KW-0964">Secreted</keyword>
<dbReference type="CDD" id="cd00063">
    <property type="entry name" value="FN3"/>
    <property type="match status" value="2"/>
</dbReference>
<evidence type="ECO:0000256" key="11">
    <source>
        <dbReference type="SAM" id="MobiDB-lite"/>
    </source>
</evidence>
<keyword evidence="8" id="KW-1015">Disulfide bond</keyword>
<evidence type="ECO:0000313" key="14">
    <source>
        <dbReference type="EMBL" id="KAF4093482.1"/>
    </source>
</evidence>
<evidence type="ECO:0000313" key="15">
    <source>
        <dbReference type="Proteomes" id="UP000593565"/>
    </source>
</evidence>
<evidence type="ECO:0000259" key="12">
    <source>
        <dbReference type="PROSITE" id="PS50234"/>
    </source>
</evidence>
<keyword evidence="5" id="KW-0732">Signal</keyword>
<name>A0A7J6BF36_AMEME</name>
<dbReference type="EMBL" id="JAAGNN010000001">
    <property type="protein sequence ID" value="KAF4093482.1"/>
    <property type="molecule type" value="Genomic_DNA"/>
</dbReference>
<gene>
    <name evidence="14" type="ORF">AMELA_G00002540</name>
</gene>
<keyword evidence="6" id="KW-0677">Repeat</keyword>